<organism evidence="1 2">
    <name type="scientific">Magnetospirillum moscoviense</name>
    <dbReference type="NCBI Taxonomy" id="1437059"/>
    <lineage>
        <taxon>Bacteria</taxon>
        <taxon>Pseudomonadati</taxon>
        <taxon>Pseudomonadota</taxon>
        <taxon>Alphaproteobacteria</taxon>
        <taxon>Rhodospirillales</taxon>
        <taxon>Rhodospirillaceae</taxon>
        <taxon>Magnetospirillum</taxon>
    </lineage>
</organism>
<proteinExistence type="predicted"/>
<sequence>MPDPMKDLNAFQAAWFQAWTTASRQSLEMWKHLFEAQHRMLHQVSKYHRDHVEIATGASFTDKYGKRAHDIDPERDV</sequence>
<keyword evidence="2" id="KW-1185">Reference proteome</keyword>
<evidence type="ECO:0000313" key="2">
    <source>
        <dbReference type="Proteomes" id="UP000078543"/>
    </source>
</evidence>
<dbReference type="EMBL" id="LWQU01000141">
    <property type="protein sequence ID" value="OAN50046.1"/>
    <property type="molecule type" value="Genomic_DNA"/>
</dbReference>
<accession>A0A178MMZ6</accession>
<evidence type="ECO:0000313" key="1">
    <source>
        <dbReference type="EMBL" id="OAN50046.1"/>
    </source>
</evidence>
<name>A0A178MMZ6_9PROT</name>
<comment type="caution">
    <text evidence="1">The sequence shown here is derived from an EMBL/GenBank/DDBJ whole genome shotgun (WGS) entry which is preliminary data.</text>
</comment>
<gene>
    <name evidence="1" type="ORF">A6A05_02200</name>
</gene>
<dbReference type="RefSeq" id="WP_068500788.1">
    <property type="nucleotide sequence ID" value="NZ_LWQU01000141.1"/>
</dbReference>
<dbReference type="AlphaFoldDB" id="A0A178MMZ6"/>
<dbReference type="Proteomes" id="UP000078543">
    <property type="component" value="Unassembled WGS sequence"/>
</dbReference>
<dbReference type="STRING" id="1437059.A6A05_02200"/>
<protein>
    <submittedName>
        <fullName evidence="1">Uncharacterized protein</fullName>
    </submittedName>
</protein>
<dbReference type="OrthoDB" id="7359119at2"/>
<reference evidence="1 2" key="1">
    <citation type="submission" date="2016-04" db="EMBL/GenBank/DDBJ databases">
        <title>Draft genome sequence of freshwater magnetotactic bacteria Magnetospirillum marisnigri SP-1 and Magnetospirillum moscoviense BB-1.</title>
        <authorList>
            <person name="Koziaeva V."/>
            <person name="Dziuba M.V."/>
            <person name="Ivanov T.M."/>
            <person name="Kuznetsov B."/>
            <person name="Grouzdev D.S."/>
        </authorList>
    </citation>
    <scope>NUCLEOTIDE SEQUENCE [LARGE SCALE GENOMIC DNA]</scope>
    <source>
        <strain evidence="1 2">BB-1</strain>
    </source>
</reference>